<keyword evidence="2" id="KW-1185">Reference proteome</keyword>
<dbReference type="InterPro" id="IPR032675">
    <property type="entry name" value="LRR_dom_sf"/>
</dbReference>
<name>A0A7H8QXE8_TALRU</name>
<accession>A0A7H8QXE8</accession>
<dbReference type="EMBL" id="CP055900">
    <property type="protein sequence ID" value="QKX58607.1"/>
    <property type="molecule type" value="Genomic_DNA"/>
</dbReference>
<proteinExistence type="predicted"/>
<dbReference type="KEGG" id="trg:TRUGW13939_05732"/>
<dbReference type="Proteomes" id="UP000509510">
    <property type="component" value="Chromosome III"/>
</dbReference>
<dbReference type="RefSeq" id="XP_035344785.1">
    <property type="nucleotide sequence ID" value="XM_035488892.1"/>
</dbReference>
<dbReference type="AlphaFoldDB" id="A0A7H8QXE8"/>
<organism evidence="1 2">
    <name type="scientific">Talaromyces rugulosus</name>
    <name type="common">Penicillium rugulosum</name>
    <dbReference type="NCBI Taxonomy" id="121627"/>
    <lineage>
        <taxon>Eukaryota</taxon>
        <taxon>Fungi</taxon>
        <taxon>Dikarya</taxon>
        <taxon>Ascomycota</taxon>
        <taxon>Pezizomycotina</taxon>
        <taxon>Eurotiomycetes</taxon>
        <taxon>Eurotiomycetidae</taxon>
        <taxon>Eurotiales</taxon>
        <taxon>Trichocomaceae</taxon>
        <taxon>Talaromyces</taxon>
        <taxon>Talaromyces sect. Islandici</taxon>
    </lineage>
</organism>
<evidence type="ECO:0000313" key="2">
    <source>
        <dbReference type="Proteomes" id="UP000509510"/>
    </source>
</evidence>
<sequence>MQVSTEIYDLITFYVENIENTGLHFGQEDPRRYNIRGSGSKQMLANLRLVSKAFCMSVSPRLFRHVVAELYSSSRTGHSPLVRLIEISKSRYAIYVRQIDFRFYSYSSGSADRPDVEDLAGILPPCLVRFTNLRALTFDKPPSDLSQEKTRVYIHSVIAAFRDVPLPNLEELEIHFPIAHNFGQFFPLKTSAVQIPITDVIQRLRRLELAVCAYTDHRHQRYWRKPISPEYAALPNEDHASYLFKMIEPAINLTSLSIRGLDIIDLDTVKFSPSLRLRFLTLSCVSISAQNLLSLMVQSRQSLRVIGLELVKLNTETWHHVLLEMSKFPQLVDFHIDSSGYSLTGSSSHFVPGLLPEPDDPSAIETRERHDIPALGNLVRAVNANRVKTGLQPLSDYEYKFARLPPLETQLQDLDLGSGP</sequence>
<evidence type="ECO:0000313" key="1">
    <source>
        <dbReference type="EMBL" id="QKX58607.1"/>
    </source>
</evidence>
<gene>
    <name evidence="1" type="ORF">TRUGW13939_05732</name>
</gene>
<dbReference type="GeneID" id="55993229"/>
<dbReference type="SUPFAM" id="SSF52047">
    <property type="entry name" value="RNI-like"/>
    <property type="match status" value="1"/>
</dbReference>
<protein>
    <submittedName>
        <fullName evidence="1">Uncharacterized protein</fullName>
    </submittedName>
</protein>
<dbReference type="Gene3D" id="3.80.10.10">
    <property type="entry name" value="Ribonuclease Inhibitor"/>
    <property type="match status" value="1"/>
</dbReference>
<dbReference type="OrthoDB" id="4505556at2759"/>
<reference evidence="2" key="1">
    <citation type="submission" date="2020-06" db="EMBL/GenBank/DDBJ databases">
        <title>A chromosome-scale genome assembly of Talaromyces rugulosus W13939.</title>
        <authorList>
            <person name="Wang B."/>
            <person name="Guo L."/>
            <person name="Ye K."/>
            <person name="Wang L."/>
        </authorList>
    </citation>
    <scope>NUCLEOTIDE SEQUENCE [LARGE SCALE GENOMIC DNA]</scope>
    <source>
        <strain evidence="2">W13939</strain>
    </source>
</reference>